<dbReference type="GeneID" id="34578038"/>
<accession>A0A1F5LE67</accession>
<evidence type="ECO:0000256" key="2">
    <source>
        <dbReference type="SAM" id="SignalP"/>
    </source>
</evidence>
<evidence type="ECO:0000256" key="1">
    <source>
        <dbReference type="SAM" id="MobiDB-lite"/>
    </source>
</evidence>
<feature type="region of interest" description="Disordered" evidence="1">
    <location>
        <begin position="335"/>
        <end position="363"/>
    </location>
</feature>
<feature type="compositionally biased region" description="Basic and acidic residues" evidence="1">
    <location>
        <begin position="494"/>
        <end position="508"/>
    </location>
</feature>
<comment type="caution">
    <text evidence="3">The sequence shown here is derived from an EMBL/GenBank/DDBJ whole genome shotgun (WGS) entry which is preliminary data.</text>
</comment>
<dbReference type="Proteomes" id="UP000177622">
    <property type="component" value="Unassembled WGS sequence"/>
</dbReference>
<feature type="compositionally biased region" description="Polar residues" evidence="1">
    <location>
        <begin position="655"/>
        <end position="667"/>
    </location>
</feature>
<feature type="signal peptide" evidence="2">
    <location>
        <begin position="1"/>
        <end position="19"/>
    </location>
</feature>
<feature type="compositionally biased region" description="Low complexity" evidence="1">
    <location>
        <begin position="752"/>
        <end position="766"/>
    </location>
</feature>
<feature type="region of interest" description="Disordered" evidence="1">
    <location>
        <begin position="491"/>
        <end position="780"/>
    </location>
</feature>
<keyword evidence="2" id="KW-0732">Signal</keyword>
<feature type="chain" id="PRO_5009519503" evidence="2">
    <location>
        <begin position="20"/>
        <end position="838"/>
    </location>
</feature>
<sequence length="838" mass="90857">MHLFTLLVLTLAHFTLSNASACPAPAGCGTAQACIGTEFCTTATFVSPTTTTITTCVPTATCAGVYLSNLSNYIHVYLQQHPAKQAAQVQLVARDTAQQLGADRPMTLTRSVVRIMDLVLWMTIAVMGIFVGMGFVQGLDEIALTLPSDPAHLDLSLPLDLMSTSLEIPQSGLALRSGDQSGDPSKPSQIMRLNLVQSTLDDLIQSLRKDQPVRVRLGKHPSIHYGGKSQSFHAYPETHRSEIYHSSDDKQTLYFTGVLSHSLEVEKAKSATAATDQALANLEESLNAFERGKESKKTHIISHPDELKGFRGSKSGLKAPTSKVELEKDRFLKAARSSASASPTFPPKSPSLAMGPTSAPMSQAKHNPRLAALKKPLIHVLAIRAVSIRYLAQTTRSLSEDCLMLAEKYGLQHRLDTTKYHLKDKFYKDLDVWEFKFPSEDDRKSAIDNCIGAFDRMRLERSDPAWQMILPEAERGKGTCLSRLKLRTAPAKVDASKADKKEPKKEPAKAGATQKPRPLDKRVKAKTANNTTLTGRVTKKTVAKPATKVDSKIKSAEFVNSSDDDDEDATMSDAPAPAPASAPKKPPQGHQRTPSAAKPQAPKPRAAETPSAASKVPKAEAPKPKLEPTKPATKVAASKRPPSRPSTSPQKPSPLGSSPPANASNTTGRNRSDSQNQSSGSSSSSPLIAQSARNKVARPAPVATKPAQTNGVKKVPAANPLKRKADSDRLSAPHATAGRPTSDLEAKRRRAASPSSGGSTGSASPPMSHDLLRQQLREKSQTFKQYYTKYRSLHDSLAALADPAPADLERLQRQHNRLRRMKKEIWDEDRQLRDGLRS</sequence>
<name>A0A1F5LE67_PENAI</name>
<dbReference type="STRING" id="1835702.A0A1F5LE67"/>
<gene>
    <name evidence="3" type="ORF">PENARI_c013G08951</name>
</gene>
<reference evidence="3 4" key="1">
    <citation type="journal article" date="2016" name="Sci. Rep.">
        <title>Penicillium arizonense, a new, genome sequenced fungal species, reveals a high chemical diversity in secreted metabolites.</title>
        <authorList>
            <person name="Grijseels S."/>
            <person name="Nielsen J.C."/>
            <person name="Randelovic M."/>
            <person name="Nielsen J."/>
            <person name="Nielsen K.F."/>
            <person name="Workman M."/>
            <person name="Frisvad J.C."/>
        </authorList>
    </citation>
    <scope>NUCLEOTIDE SEQUENCE [LARGE SCALE GENOMIC DNA]</scope>
    <source>
        <strain evidence="3 4">CBS 141311</strain>
    </source>
</reference>
<evidence type="ECO:0000313" key="3">
    <source>
        <dbReference type="EMBL" id="OGE51514.1"/>
    </source>
</evidence>
<dbReference type="OrthoDB" id="2587563at2759"/>
<protein>
    <submittedName>
        <fullName evidence="3">Uncharacterized protein</fullName>
    </submittedName>
</protein>
<feature type="compositionally biased region" description="Basic and acidic residues" evidence="1">
    <location>
        <begin position="770"/>
        <end position="780"/>
    </location>
</feature>
<feature type="compositionally biased region" description="Basic and acidic residues" evidence="1">
    <location>
        <begin position="617"/>
        <end position="628"/>
    </location>
</feature>
<feature type="compositionally biased region" description="Pro residues" evidence="1">
    <location>
        <begin position="576"/>
        <end position="586"/>
    </location>
</feature>
<dbReference type="UniPathway" id="UPA00143"/>
<feature type="compositionally biased region" description="Low complexity" evidence="1">
    <location>
        <begin position="594"/>
        <end position="604"/>
    </location>
</feature>
<evidence type="ECO:0000313" key="4">
    <source>
        <dbReference type="Proteomes" id="UP000177622"/>
    </source>
</evidence>
<feature type="compositionally biased region" description="Low complexity" evidence="1">
    <location>
        <begin position="629"/>
        <end position="654"/>
    </location>
</feature>
<keyword evidence="4" id="KW-1185">Reference proteome</keyword>
<organism evidence="3 4">
    <name type="scientific">Penicillium arizonense</name>
    <dbReference type="NCBI Taxonomy" id="1835702"/>
    <lineage>
        <taxon>Eukaryota</taxon>
        <taxon>Fungi</taxon>
        <taxon>Dikarya</taxon>
        <taxon>Ascomycota</taxon>
        <taxon>Pezizomycotina</taxon>
        <taxon>Eurotiomycetes</taxon>
        <taxon>Eurotiomycetidae</taxon>
        <taxon>Eurotiales</taxon>
        <taxon>Aspergillaceae</taxon>
        <taxon>Penicillium</taxon>
    </lineage>
</organism>
<dbReference type="GO" id="GO:0016567">
    <property type="term" value="P:protein ubiquitination"/>
    <property type="evidence" value="ECO:0007669"/>
    <property type="project" value="UniProtKB-UniPathway"/>
</dbReference>
<dbReference type="EMBL" id="LXJU01000013">
    <property type="protein sequence ID" value="OGE51514.1"/>
    <property type="molecule type" value="Genomic_DNA"/>
</dbReference>
<feature type="compositionally biased region" description="Low complexity" evidence="1">
    <location>
        <begin position="673"/>
        <end position="685"/>
    </location>
</feature>
<proteinExistence type="predicted"/>
<dbReference type="AlphaFoldDB" id="A0A1F5LE67"/>
<dbReference type="RefSeq" id="XP_022486958.1">
    <property type="nucleotide sequence ID" value="XM_022633304.1"/>
</dbReference>